<dbReference type="PANTHER" id="PTHR13299:SF0">
    <property type="entry name" value="PEROXISOMAL MEMBRANE PROTEIN PEX16"/>
    <property type="match status" value="1"/>
</dbReference>
<reference evidence="3" key="1">
    <citation type="submission" date="2023-03" db="EMBL/GenBank/DDBJ databases">
        <title>Mating type loci evolution in Malassezia.</title>
        <authorList>
            <person name="Coelho M.A."/>
        </authorList>
    </citation>
    <scope>NUCLEOTIDE SEQUENCE</scope>
    <source>
        <strain evidence="3">CBS 9557</strain>
    </source>
</reference>
<protein>
    <recommendedName>
        <fullName evidence="2">Peroxisomal membrane protein PEX16</fullName>
    </recommendedName>
</protein>
<dbReference type="GO" id="GO:0007031">
    <property type="term" value="P:peroxisome organization"/>
    <property type="evidence" value="ECO:0007669"/>
    <property type="project" value="UniProtKB-KW"/>
</dbReference>
<dbReference type="AlphaFoldDB" id="A0AAF0EH48"/>
<proteinExistence type="inferred from homology"/>
<dbReference type="InterPro" id="IPR013919">
    <property type="entry name" value="Pex16"/>
</dbReference>
<keyword evidence="2" id="KW-0962">Peroxisome biogenesis</keyword>
<evidence type="ECO:0000313" key="4">
    <source>
        <dbReference type="Proteomes" id="UP001213623"/>
    </source>
</evidence>
<dbReference type="Proteomes" id="UP001213623">
    <property type="component" value="Chromosome 2"/>
</dbReference>
<comment type="similarity">
    <text evidence="1 2">Belongs to the peroxin-16 family.</text>
</comment>
<dbReference type="Pfam" id="PF08610">
    <property type="entry name" value="Pex16"/>
    <property type="match status" value="2"/>
</dbReference>
<dbReference type="GO" id="GO:0005778">
    <property type="term" value="C:peroxisomal membrane"/>
    <property type="evidence" value="ECO:0007669"/>
    <property type="project" value="UniProtKB-SubCell"/>
</dbReference>
<keyword evidence="4" id="KW-1185">Reference proteome</keyword>
<evidence type="ECO:0000256" key="1">
    <source>
        <dbReference type="ARBA" id="ARBA00009505"/>
    </source>
</evidence>
<dbReference type="PANTHER" id="PTHR13299">
    <property type="entry name" value="PEROXISOMAL MEMBRANE PROTEIN PEX16"/>
    <property type="match status" value="1"/>
</dbReference>
<dbReference type="EMBL" id="CP119893">
    <property type="protein sequence ID" value="WFD26352.1"/>
    <property type="molecule type" value="Genomic_DNA"/>
</dbReference>
<sequence length="416" mass="46602">MPPVWKTYESFVLSNASQITAVESSLRSITYVLPGRFKDAELAGEAIYAAVQVLSMYHDSVLCQIVYAHAGREAEQAGAGAGAVGARAAVQIGADVPKMSLHARYTAYWRTASARYRRMATLLMVTEATQLLAEMLARRHLGKQRAWDVVVALELLKAWARFALMRTSQQRPVVAPPLPQREFDPALLEKAQHTRVALSWRGARTGCVRRSLAALTSQDLYEQLLSHTLTEQDVSPPPLLVRALSNKLGRLAEGVWILRPLVYVLMLRRYGVRDVRPFSVSLMLELLARLLRRHALVPRGKDAAAASPPPPSSISLLLTMLGVENSFLDWLASTLRAQPRYPSLKPISTVESDEWSSRDRALWWYLLRGPVWYGWTRPKVAQFVASTEKRRIVGLLGSIVGEYLTLVDEYYYYSAV</sequence>
<evidence type="ECO:0000313" key="3">
    <source>
        <dbReference type="EMBL" id="WFD26352.1"/>
    </source>
</evidence>
<comment type="subcellular location">
    <subcellularLocation>
        <location evidence="2">Peroxisome membrane</location>
    </subcellularLocation>
</comment>
<gene>
    <name evidence="3" type="ORF">MNAN1_001333</name>
</gene>
<organism evidence="3 4">
    <name type="scientific">Malassezia nana</name>
    <dbReference type="NCBI Taxonomy" id="180528"/>
    <lineage>
        <taxon>Eukaryota</taxon>
        <taxon>Fungi</taxon>
        <taxon>Dikarya</taxon>
        <taxon>Basidiomycota</taxon>
        <taxon>Ustilaginomycotina</taxon>
        <taxon>Malasseziomycetes</taxon>
        <taxon>Malasseziales</taxon>
        <taxon>Malasseziaceae</taxon>
        <taxon>Malassezia</taxon>
    </lineage>
</organism>
<keyword evidence="2" id="KW-0576">Peroxisome</keyword>
<name>A0AAF0EH48_9BASI</name>
<evidence type="ECO:0000256" key="2">
    <source>
        <dbReference type="RuleBase" id="RU365003"/>
    </source>
</evidence>
<accession>A0AAF0EH48</accession>